<keyword evidence="1" id="KW-0812">Transmembrane</keyword>
<accession>A0A7J6RFE1</accession>
<sequence>MSYDVSRPFSSTVSTSVRRRLSNRRTDRGMWPSRHRISSWITRWTLGVNRVGLSRPYWTRHWAVGASCLMYLMPTSAYLYQAYTNNAVHLLLIGLWYGFVTFVSFMADYVCLPEMSPSERKAYLAMPPRKRPKFTPSAWGTRDRVVASIAFWVSAAESSTGADRK</sequence>
<reference evidence="2 3" key="1">
    <citation type="submission" date="2020-04" db="EMBL/GenBank/DDBJ databases">
        <title>Perkinsus olseni comparative genomics.</title>
        <authorList>
            <person name="Bogema D.R."/>
        </authorList>
    </citation>
    <scope>NUCLEOTIDE SEQUENCE [LARGE SCALE GENOMIC DNA]</scope>
    <source>
        <strain evidence="2">ATCC PRA-205</strain>
    </source>
</reference>
<gene>
    <name evidence="2" type="ORF">FOZ62_031127</name>
</gene>
<comment type="caution">
    <text evidence="2">The sequence shown here is derived from an EMBL/GenBank/DDBJ whole genome shotgun (WGS) entry which is preliminary data.</text>
</comment>
<proteinExistence type="predicted"/>
<evidence type="ECO:0000313" key="2">
    <source>
        <dbReference type="EMBL" id="KAF4719167.1"/>
    </source>
</evidence>
<dbReference type="EMBL" id="JABANM010022688">
    <property type="protein sequence ID" value="KAF4719167.1"/>
    <property type="molecule type" value="Genomic_DNA"/>
</dbReference>
<name>A0A7J6RFE1_PEROL</name>
<evidence type="ECO:0000313" key="3">
    <source>
        <dbReference type="Proteomes" id="UP000574390"/>
    </source>
</evidence>
<protein>
    <submittedName>
        <fullName evidence="2">Uncharacterized protein</fullName>
    </submittedName>
</protein>
<keyword evidence="1" id="KW-1133">Transmembrane helix</keyword>
<dbReference type="AlphaFoldDB" id="A0A7J6RFE1"/>
<evidence type="ECO:0000256" key="1">
    <source>
        <dbReference type="SAM" id="Phobius"/>
    </source>
</evidence>
<keyword evidence="1" id="KW-0472">Membrane</keyword>
<feature type="transmembrane region" description="Helical" evidence="1">
    <location>
        <begin position="87"/>
        <end position="111"/>
    </location>
</feature>
<feature type="transmembrane region" description="Helical" evidence="1">
    <location>
        <begin position="62"/>
        <end position="81"/>
    </location>
</feature>
<organism evidence="2 3">
    <name type="scientific">Perkinsus olseni</name>
    <name type="common">Perkinsus atlanticus</name>
    <dbReference type="NCBI Taxonomy" id="32597"/>
    <lineage>
        <taxon>Eukaryota</taxon>
        <taxon>Sar</taxon>
        <taxon>Alveolata</taxon>
        <taxon>Perkinsozoa</taxon>
        <taxon>Perkinsea</taxon>
        <taxon>Perkinsida</taxon>
        <taxon>Perkinsidae</taxon>
        <taxon>Perkinsus</taxon>
    </lineage>
</organism>
<dbReference type="Proteomes" id="UP000574390">
    <property type="component" value="Unassembled WGS sequence"/>
</dbReference>